<dbReference type="InterPro" id="IPR005097">
    <property type="entry name" value="Sacchrp_dh_NADP-bd"/>
</dbReference>
<dbReference type="GO" id="GO:0005739">
    <property type="term" value="C:mitochondrion"/>
    <property type="evidence" value="ECO:0007669"/>
    <property type="project" value="TreeGrafter"/>
</dbReference>
<dbReference type="Pfam" id="PF03435">
    <property type="entry name" value="Sacchrp_dh_NADP"/>
    <property type="match status" value="1"/>
</dbReference>
<evidence type="ECO:0000256" key="2">
    <source>
        <dbReference type="SAM" id="Phobius"/>
    </source>
</evidence>
<dbReference type="GO" id="GO:0005811">
    <property type="term" value="C:lipid droplet"/>
    <property type="evidence" value="ECO:0007669"/>
    <property type="project" value="TreeGrafter"/>
</dbReference>
<dbReference type="GO" id="GO:0005886">
    <property type="term" value="C:plasma membrane"/>
    <property type="evidence" value="ECO:0007669"/>
    <property type="project" value="TreeGrafter"/>
</dbReference>
<feature type="transmembrane region" description="Helical" evidence="2">
    <location>
        <begin position="292"/>
        <end position="314"/>
    </location>
</feature>
<keyword evidence="2" id="KW-1133">Transmembrane helix</keyword>
<keyword evidence="5" id="KW-1185">Reference proteome</keyword>
<keyword evidence="2" id="KW-0812">Transmembrane</keyword>
<name>A0AAN6M0Z5_9PLEO</name>
<sequence>MAQSRQYELILFGATGYTGKLTAEWISQHLPTDLKWAIAGRNTKKLQDVVEDLRKLSPDRKQPDIETCELKEDQLTALVLKTRLVITTIGPFMFHGEPLLSACAHTGTHYIDSTGEVPWIHSLLPKYHALARSTGAILIPECGLDSVPADLLSYALTTHIRRTLNAGTASLTMSYVDGASGVSGGTSETILQLFDHYGARKLGEALAPWSLSPVRPKNPAGGEKGGWERWFGLRNVPELGGLQTSWLMAGVDRCIVHRSWGLHEERAATANNPHLSYGPRFSFKEYMRASSFLSGLAVNLAMATFGILFALPLTRYLLKPLVKRFVVPAQGDGPSRESMKNDFMSYRAQRLFLIDFKSILKSKKRSI</sequence>
<proteinExistence type="inferred from homology"/>
<reference evidence="4 5" key="1">
    <citation type="submission" date="2021-02" db="EMBL/GenBank/DDBJ databases">
        <title>Genome assembly of Pseudopithomyces chartarum.</title>
        <authorList>
            <person name="Jauregui R."/>
            <person name="Singh J."/>
            <person name="Voisey C."/>
        </authorList>
    </citation>
    <scope>NUCLEOTIDE SEQUENCE [LARGE SCALE GENOMIC DNA]</scope>
    <source>
        <strain evidence="4 5">AGR01</strain>
    </source>
</reference>
<organism evidence="4 5">
    <name type="scientific">Pseudopithomyces chartarum</name>
    <dbReference type="NCBI Taxonomy" id="1892770"/>
    <lineage>
        <taxon>Eukaryota</taxon>
        <taxon>Fungi</taxon>
        <taxon>Dikarya</taxon>
        <taxon>Ascomycota</taxon>
        <taxon>Pezizomycotina</taxon>
        <taxon>Dothideomycetes</taxon>
        <taxon>Pleosporomycetidae</taxon>
        <taxon>Pleosporales</taxon>
        <taxon>Massarineae</taxon>
        <taxon>Didymosphaeriaceae</taxon>
        <taxon>Pseudopithomyces</taxon>
    </lineage>
</organism>
<comment type="caution">
    <text evidence="4">The sequence shown here is derived from an EMBL/GenBank/DDBJ whole genome shotgun (WGS) entry which is preliminary data.</text>
</comment>
<dbReference type="Proteomes" id="UP001280581">
    <property type="component" value="Unassembled WGS sequence"/>
</dbReference>
<evidence type="ECO:0000313" key="4">
    <source>
        <dbReference type="EMBL" id="KAK3214309.1"/>
    </source>
</evidence>
<accession>A0AAN6M0Z5</accession>
<dbReference type="GO" id="GO:0009247">
    <property type="term" value="P:glycolipid biosynthetic process"/>
    <property type="evidence" value="ECO:0007669"/>
    <property type="project" value="TreeGrafter"/>
</dbReference>
<dbReference type="PANTHER" id="PTHR12286">
    <property type="entry name" value="SACCHAROPINE DEHYDROGENASE-LIKE OXIDOREDUCTASE"/>
    <property type="match status" value="1"/>
</dbReference>
<evidence type="ECO:0000313" key="5">
    <source>
        <dbReference type="Proteomes" id="UP001280581"/>
    </source>
</evidence>
<dbReference type="AlphaFoldDB" id="A0AAN6M0Z5"/>
<dbReference type="Gene3D" id="3.40.50.720">
    <property type="entry name" value="NAD(P)-binding Rossmann-like Domain"/>
    <property type="match status" value="1"/>
</dbReference>
<protein>
    <recommendedName>
        <fullName evidence="3">Saccharopine dehydrogenase NADP binding domain-containing protein</fullName>
    </recommendedName>
</protein>
<evidence type="ECO:0000259" key="3">
    <source>
        <dbReference type="Pfam" id="PF03435"/>
    </source>
</evidence>
<dbReference type="PANTHER" id="PTHR12286:SF5">
    <property type="entry name" value="SACCHAROPINE DEHYDROGENASE-LIKE OXIDOREDUCTASE"/>
    <property type="match status" value="1"/>
</dbReference>
<feature type="domain" description="Saccharopine dehydrogenase NADP binding" evidence="3">
    <location>
        <begin position="10"/>
        <end position="137"/>
    </location>
</feature>
<gene>
    <name evidence="4" type="ORF">GRF29_28g2718430</name>
</gene>
<dbReference type="InterPro" id="IPR036291">
    <property type="entry name" value="NAD(P)-bd_dom_sf"/>
</dbReference>
<comment type="similarity">
    <text evidence="1">Belongs to the saccharopine dehydrogenase family.</text>
</comment>
<dbReference type="InterPro" id="IPR051276">
    <property type="entry name" value="Saccharopine_DH-like_oxidrdct"/>
</dbReference>
<dbReference type="EMBL" id="WVTA01000004">
    <property type="protein sequence ID" value="KAK3214309.1"/>
    <property type="molecule type" value="Genomic_DNA"/>
</dbReference>
<evidence type="ECO:0000256" key="1">
    <source>
        <dbReference type="ARBA" id="ARBA00038048"/>
    </source>
</evidence>
<dbReference type="SUPFAM" id="SSF51735">
    <property type="entry name" value="NAD(P)-binding Rossmann-fold domains"/>
    <property type="match status" value="1"/>
</dbReference>
<keyword evidence="2" id="KW-0472">Membrane</keyword>